<sequence>MGVWEDVSCLAFVEDRAWVAWRIAEVLPGDMVQQVLAVGGPDGASSDRMIWLASSSGQFLLSSAYREVHEMRTSSFLFRQIWRASVLLKVSFFMLRLLSNRLPMDDVLAARGIHLPSKCSCCLVSNIESLCHLFVERELAMAVWQFFGLVAGLDLNISHIRVWLFGWWLKPMSSKKLRNTAVFQGSVQRPMEVCQAIFWELKDAFWLKFGEIHRVVDWPTFLDSVKGKLDAFLVGESLGVLRDVSYTSLRAEAKALLLGLQLCAQQGLGGNLVVETDSLMLQRILLKRYQCPWSISTEVGQIELVAGGCEILHCYREANKVTDVLANVGSTHPQHGFYVYEWIADLPRMARGEYRLDKLGFSSFRMFSVTGATAKM</sequence>
<dbReference type="GO" id="GO:0004523">
    <property type="term" value="F:RNA-DNA hybrid ribonuclease activity"/>
    <property type="evidence" value="ECO:0007669"/>
    <property type="project" value="InterPro"/>
</dbReference>
<gene>
    <name evidence="4" type="primary">LOC113715948</name>
</gene>
<dbReference type="InterPro" id="IPR036397">
    <property type="entry name" value="RNaseH_sf"/>
</dbReference>
<keyword evidence="3" id="KW-1185">Reference proteome</keyword>
<dbReference type="InterPro" id="IPR044730">
    <property type="entry name" value="RNase_H-like_dom_plant"/>
</dbReference>
<dbReference type="InterPro" id="IPR012337">
    <property type="entry name" value="RNaseH-like_sf"/>
</dbReference>
<dbReference type="AlphaFoldDB" id="A0A6P6V2F2"/>
<dbReference type="Proteomes" id="UP001652660">
    <property type="component" value="Chromosome 11c"/>
</dbReference>
<protein>
    <recommendedName>
        <fullName evidence="5">RNase H type-1 domain-containing protein</fullName>
    </recommendedName>
</protein>
<dbReference type="PANTHER" id="PTHR47723:SF24">
    <property type="entry name" value="RNASE H TYPE-1 DOMAIN-CONTAINING PROTEIN"/>
    <property type="match status" value="1"/>
</dbReference>
<dbReference type="CDD" id="cd06222">
    <property type="entry name" value="RNase_H_like"/>
    <property type="match status" value="1"/>
</dbReference>
<reference evidence="3" key="1">
    <citation type="journal article" date="2025" name="Foods">
        <title>Unveiling the Microbial Signatures of Arabica Coffee Cherries: Insights into Ripeness Specific Diversity, Functional Traits, and Implications for Quality and Safety.</title>
        <authorList>
            <consortium name="RefSeq"/>
            <person name="Tenea G.N."/>
            <person name="Cifuentes V."/>
            <person name="Reyes P."/>
            <person name="Cevallos-Vallejos M."/>
        </authorList>
    </citation>
    <scope>NUCLEOTIDE SEQUENCE [LARGE SCALE GENOMIC DNA]</scope>
</reference>
<feature type="domain" description="RNase H type-1" evidence="1">
    <location>
        <begin position="245"/>
        <end position="327"/>
    </location>
</feature>
<feature type="domain" description="Reverse transcriptase zinc-binding" evidence="2">
    <location>
        <begin position="59"/>
        <end position="144"/>
    </location>
</feature>
<proteinExistence type="predicted"/>
<dbReference type="Pfam" id="PF13966">
    <property type="entry name" value="zf-RVT"/>
    <property type="match status" value="1"/>
</dbReference>
<evidence type="ECO:0000259" key="2">
    <source>
        <dbReference type="Pfam" id="PF13966"/>
    </source>
</evidence>
<dbReference type="SUPFAM" id="SSF53098">
    <property type="entry name" value="Ribonuclease H-like"/>
    <property type="match status" value="1"/>
</dbReference>
<evidence type="ECO:0000313" key="4">
    <source>
        <dbReference type="RefSeq" id="XP_027096052.1"/>
    </source>
</evidence>
<dbReference type="Pfam" id="PF13456">
    <property type="entry name" value="RVT_3"/>
    <property type="match status" value="1"/>
</dbReference>
<dbReference type="InterPro" id="IPR053151">
    <property type="entry name" value="RNase_H-like"/>
</dbReference>
<dbReference type="PANTHER" id="PTHR47723">
    <property type="entry name" value="OS05G0353850 PROTEIN"/>
    <property type="match status" value="1"/>
</dbReference>
<dbReference type="InterPro" id="IPR026960">
    <property type="entry name" value="RVT-Znf"/>
</dbReference>
<dbReference type="GO" id="GO:0003676">
    <property type="term" value="F:nucleic acid binding"/>
    <property type="evidence" value="ECO:0007669"/>
    <property type="project" value="InterPro"/>
</dbReference>
<evidence type="ECO:0000259" key="1">
    <source>
        <dbReference type="Pfam" id="PF13456"/>
    </source>
</evidence>
<dbReference type="Gene3D" id="3.30.420.10">
    <property type="entry name" value="Ribonuclease H-like superfamily/Ribonuclease H"/>
    <property type="match status" value="1"/>
</dbReference>
<reference evidence="4" key="2">
    <citation type="submission" date="2025-08" db="UniProtKB">
        <authorList>
            <consortium name="RefSeq"/>
        </authorList>
    </citation>
    <scope>IDENTIFICATION</scope>
    <source>
        <tissue evidence="4">Leaves</tissue>
    </source>
</reference>
<evidence type="ECO:0000313" key="3">
    <source>
        <dbReference type="Proteomes" id="UP001652660"/>
    </source>
</evidence>
<name>A0A6P6V2F2_COFAR</name>
<dbReference type="GeneID" id="113715948"/>
<dbReference type="RefSeq" id="XP_027096052.1">
    <property type="nucleotide sequence ID" value="XM_027240251.1"/>
</dbReference>
<dbReference type="OrthoDB" id="1751242at2759"/>
<dbReference type="InterPro" id="IPR002156">
    <property type="entry name" value="RNaseH_domain"/>
</dbReference>
<evidence type="ECO:0008006" key="5">
    <source>
        <dbReference type="Google" id="ProtNLM"/>
    </source>
</evidence>
<accession>A0A6P6V2F2</accession>
<organism evidence="3 4">
    <name type="scientific">Coffea arabica</name>
    <name type="common">Arabian coffee</name>
    <dbReference type="NCBI Taxonomy" id="13443"/>
    <lineage>
        <taxon>Eukaryota</taxon>
        <taxon>Viridiplantae</taxon>
        <taxon>Streptophyta</taxon>
        <taxon>Embryophyta</taxon>
        <taxon>Tracheophyta</taxon>
        <taxon>Spermatophyta</taxon>
        <taxon>Magnoliopsida</taxon>
        <taxon>eudicotyledons</taxon>
        <taxon>Gunneridae</taxon>
        <taxon>Pentapetalae</taxon>
        <taxon>asterids</taxon>
        <taxon>lamiids</taxon>
        <taxon>Gentianales</taxon>
        <taxon>Rubiaceae</taxon>
        <taxon>Ixoroideae</taxon>
        <taxon>Gardenieae complex</taxon>
        <taxon>Bertiereae - Coffeeae clade</taxon>
        <taxon>Coffeeae</taxon>
        <taxon>Coffea</taxon>
    </lineage>
</organism>